<dbReference type="Proteomes" id="UP001595699">
    <property type="component" value="Unassembled WGS sequence"/>
</dbReference>
<feature type="region of interest" description="Disordered" evidence="1">
    <location>
        <begin position="1"/>
        <end position="50"/>
    </location>
</feature>
<organism evidence="2 3">
    <name type="scientific">Tenggerimyces flavus</name>
    <dbReference type="NCBI Taxonomy" id="1708749"/>
    <lineage>
        <taxon>Bacteria</taxon>
        <taxon>Bacillati</taxon>
        <taxon>Actinomycetota</taxon>
        <taxon>Actinomycetes</taxon>
        <taxon>Propionibacteriales</taxon>
        <taxon>Nocardioidaceae</taxon>
        <taxon>Tenggerimyces</taxon>
    </lineage>
</organism>
<evidence type="ECO:0000313" key="3">
    <source>
        <dbReference type="Proteomes" id="UP001595699"/>
    </source>
</evidence>
<proteinExistence type="predicted"/>
<reference evidence="3" key="1">
    <citation type="journal article" date="2019" name="Int. J. Syst. Evol. Microbiol.">
        <title>The Global Catalogue of Microorganisms (GCM) 10K type strain sequencing project: providing services to taxonomists for standard genome sequencing and annotation.</title>
        <authorList>
            <consortium name="The Broad Institute Genomics Platform"/>
            <consortium name="The Broad Institute Genome Sequencing Center for Infectious Disease"/>
            <person name="Wu L."/>
            <person name="Ma J."/>
        </authorList>
    </citation>
    <scope>NUCLEOTIDE SEQUENCE [LARGE SCALE GENOMIC DNA]</scope>
    <source>
        <strain evidence="3">CGMCC 4.7241</strain>
    </source>
</reference>
<dbReference type="EMBL" id="JBHRZH010000006">
    <property type="protein sequence ID" value="MFC3760655.1"/>
    <property type="molecule type" value="Genomic_DNA"/>
</dbReference>
<accession>A0ABV7Y5W8</accession>
<sequence>MTQDDKGAARESGVTSSPRLRAAKTLSQASADRAGTPGTPTRRRPPSIGDGVIAGHVLRIARETVRATREQFAEQLGVDIETVKAWETGRRPLVNASGKVIRHVRLHLRRSGVAPRLIGLLEPAMEADLFYEQVVAGEDPRCWVLANVVGWRELFELIFWPITGRAPAAIRNLADVTSLQPLRPGELSIFFDHLQRGADRPLTGPLLRRQAYFLSGVDRRSDSKSWLASVERDGLVSGAGKEWPGGWATLRSLAVARACQGDPGLLQSFISRHLADDDLAETASIVYWAYWLEPPEGGAESDTFMSTTHPDQVPLGKLLRHLAAQLSESQPFVDLSVHSTDALIRRYPRLLLSDREAAAGLANTAASLLDGGTGYAPTRRALDRIHYTAKFARESV</sequence>
<dbReference type="CDD" id="cd00093">
    <property type="entry name" value="HTH_XRE"/>
    <property type="match status" value="1"/>
</dbReference>
<protein>
    <submittedName>
        <fullName evidence="2">Helix-turn-helix domain-containing protein</fullName>
    </submittedName>
</protein>
<dbReference type="Pfam" id="PF13560">
    <property type="entry name" value="HTH_31"/>
    <property type="match status" value="1"/>
</dbReference>
<dbReference type="RefSeq" id="WP_275577062.1">
    <property type="nucleotide sequence ID" value="NZ_JAFBCM010000001.1"/>
</dbReference>
<gene>
    <name evidence="2" type="ORF">ACFOUW_07385</name>
</gene>
<keyword evidence="3" id="KW-1185">Reference proteome</keyword>
<dbReference type="InterPro" id="IPR001387">
    <property type="entry name" value="Cro/C1-type_HTH"/>
</dbReference>
<dbReference type="InterPro" id="IPR010982">
    <property type="entry name" value="Lambda_DNA-bd_dom_sf"/>
</dbReference>
<name>A0ABV7Y5W8_9ACTN</name>
<dbReference type="SUPFAM" id="SSF47413">
    <property type="entry name" value="lambda repressor-like DNA-binding domains"/>
    <property type="match status" value="1"/>
</dbReference>
<comment type="caution">
    <text evidence="2">The sequence shown here is derived from an EMBL/GenBank/DDBJ whole genome shotgun (WGS) entry which is preliminary data.</text>
</comment>
<evidence type="ECO:0000256" key="1">
    <source>
        <dbReference type="SAM" id="MobiDB-lite"/>
    </source>
</evidence>
<dbReference type="Gene3D" id="1.10.260.40">
    <property type="entry name" value="lambda repressor-like DNA-binding domains"/>
    <property type="match status" value="1"/>
</dbReference>
<evidence type="ECO:0000313" key="2">
    <source>
        <dbReference type="EMBL" id="MFC3760655.1"/>
    </source>
</evidence>